<dbReference type="PANTHER" id="PTHR31286">
    <property type="entry name" value="GLYCINE-RICH CELL WALL STRUCTURAL PROTEIN 1.8-LIKE"/>
    <property type="match status" value="1"/>
</dbReference>
<evidence type="ECO:0000313" key="2">
    <source>
        <dbReference type="EMBL" id="KAG5522626.1"/>
    </source>
</evidence>
<evidence type="ECO:0000313" key="3">
    <source>
        <dbReference type="Proteomes" id="UP000823749"/>
    </source>
</evidence>
<evidence type="ECO:0000259" key="1">
    <source>
        <dbReference type="Pfam" id="PF14111"/>
    </source>
</evidence>
<dbReference type="PANTHER" id="PTHR31286:SF99">
    <property type="entry name" value="DUF4283 DOMAIN-CONTAINING PROTEIN"/>
    <property type="match status" value="1"/>
</dbReference>
<feature type="domain" description="DUF4283" evidence="1">
    <location>
        <begin position="4"/>
        <end position="43"/>
    </location>
</feature>
<keyword evidence="3" id="KW-1185">Reference proteome</keyword>
<protein>
    <recommendedName>
        <fullName evidence="1">DUF4283 domain-containing protein</fullName>
    </recommendedName>
</protein>
<accession>A0AAV6I1M6</accession>
<gene>
    <name evidence="2" type="ORF">RHGRI_034695</name>
</gene>
<reference evidence="2" key="1">
    <citation type="submission" date="2020-08" db="EMBL/GenBank/DDBJ databases">
        <title>Plant Genome Project.</title>
        <authorList>
            <person name="Zhang R.-G."/>
        </authorList>
    </citation>
    <scope>NUCLEOTIDE SEQUENCE</scope>
    <source>
        <strain evidence="2">WSP0</strain>
        <tissue evidence="2">Leaf</tissue>
    </source>
</reference>
<comment type="caution">
    <text evidence="2">The sequence shown here is derived from an EMBL/GenBank/DDBJ whole genome shotgun (WGS) entry which is preliminary data.</text>
</comment>
<dbReference type="AlphaFoldDB" id="A0AAV6I1M6"/>
<dbReference type="Proteomes" id="UP000823749">
    <property type="component" value="Chromosome 12"/>
</dbReference>
<organism evidence="2 3">
    <name type="scientific">Rhododendron griersonianum</name>
    <dbReference type="NCBI Taxonomy" id="479676"/>
    <lineage>
        <taxon>Eukaryota</taxon>
        <taxon>Viridiplantae</taxon>
        <taxon>Streptophyta</taxon>
        <taxon>Embryophyta</taxon>
        <taxon>Tracheophyta</taxon>
        <taxon>Spermatophyta</taxon>
        <taxon>Magnoliopsida</taxon>
        <taxon>eudicotyledons</taxon>
        <taxon>Gunneridae</taxon>
        <taxon>Pentapetalae</taxon>
        <taxon>asterids</taxon>
        <taxon>Ericales</taxon>
        <taxon>Ericaceae</taxon>
        <taxon>Ericoideae</taxon>
        <taxon>Rhodoreae</taxon>
        <taxon>Rhododendron</taxon>
    </lineage>
</organism>
<dbReference type="InterPro" id="IPR040256">
    <property type="entry name" value="At4g02000-like"/>
</dbReference>
<dbReference type="InterPro" id="IPR025558">
    <property type="entry name" value="DUF4283"/>
</dbReference>
<proteinExistence type="predicted"/>
<dbReference type="Pfam" id="PF14111">
    <property type="entry name" value="DUF4283"/>
    <property type="match status" value="1"/>
</dbReference>
<name>A0AAV6I1M6_9ERIC</name>
<sequence>MSNEQGFFFFQFSQKDVFRKLMEAGPWFFGDKLLVLKEWSPQLCLVKEQLAKVPIWAQFYQVPLELWSEAGLSYVASAVGVPLHADSLTENCQRLSYAKICVEVDVGSDLPDTVDVEYNGKEMTIGVKYPWKPVKCMECHLFGHSTEQCVAKDQNFKQKRTAWVAKSVAAPVEDKAPIDPVRIPIAATVGDAVPAVIIEDVTSSLHTEALEMFSKPQPTTALCDKDGLLLVEEMEPTVATPAASPSIAKNVQLSGMRSNNSFATLAYVEDGEAVVEDGETVETTISLMSVLETLDTVTNLEEFIPVVATKKAQIVFGCDTQIFKADLVLSEAQIIVLKLLTLDKKVFYVSCIYGHNGMVDRRTLWASIRF</sequence>
<dbReference type="EMBL" id="JACTNZ010000012">
    <property type="protein sequence ID" value="KAG5522626.1"/>
    <property type="molecule type" value="Genomic_DNA"/>
</dbReference>